<dbReference type="Gene3D" id="1.10.630.10">
    <property type="entry name" value="Cytochrome P450"/>
    <property type="match status" value="1"/>
</dbReference>
<feature type="transmembrane region" description="Helical" evidence="11">
    <location>
        <begin position="6"/>
        <end position="25"/>
    </location>
</feature>
<evidence type="ECO:0000256" key="11">
    <source>
        <dbReference type="SAM" id="Phobius"/>
    </source>
</evidence>
<keyword evidence="13" id="KW-1185">Reference proteome</keyword>
<keyword evidence="8 10" id="KW-0503">Monooxygenase</keyword>
<feature type="binding site" description="axial binding residue" evidence="9">
    <location>
        <position position="478"/>
    </location>
    <ligand>
        <name>heme</name>
        <dbReference type="ChEBI" id="CHEBI:30413"/>
    </ligand>
    <ligandPart>
        <name>Fe</name>
        <dbReference type="ChEBI" id="CHEBI:18248"/>
    </ligandPart>
</feature>
<dbReference type="GO" id="GO:0005506">
    <property type="term" value="F:iron ion binding"/>
    <property type="evidence" value="ECO:0007669"/>
    <property type="project" value="InterPro"/>
</dbReference>
<dbReference type="PANTHER" id="PTHR46300">
    <property type="entry name" value="P450, PUTATIVE (EUROFUNG)-RELATED-RELATED"/>
    <property type="match status" value="1"/>
</dbReference>
<comment type="caution">
    <text evidence="12">The sequence shown here is derived from an EMBL/GenBank/DDBJ whole genome shotgun (WGS) entry which is preliminary data.</text>
</comment>
<evidence type="ECO:0000256" key="7">
    <source>
        <dbReference type="ARBA" id="ARBA00023004"/>
    </source>
</evidence>
<dbReference type="InterPro" id="IPR050364">
    <property type="entry name" value="Cytochrome_P450_fung"/>
</dbReference>
<keyword evidence="11" id="KW-1133">Transmembrane helix</keyword>
<evidence type="ECO:0000256" key="4">
    <source>
        <dbReference type="ARBA" id="ARBA00022617"/>
    </source>
</evidence>
<dbReference type="InterPro" id="IPR001128">
    <property type="entry name" value="Cyt_P450"/>
</dbReference>
<keyword evidence="4 9" id="KW-0349">Heme</keyword>
<dbReference type="InterPro" id="IPR036396">
    <property type="entry name" value="Cyt_P450_sf"/>
</dbReference>
<evidence type="ECO:0000256" key="6">
    <source>
        <dbReference type="ARBA" id="ARBA00023002"/>
    </source>
</evidence>
<evidence type="ECO:0000256" key="3">
    <source>
        <dbReference type="ARBA" id="ARBA00010617"/>
    </source>
</evidence>
<dbReference type="EMBL" id="JAACJK010000001">
    <property type="protein sequence ID" value="KAF5342202.1"/>
    <property type="molecule type" value="Genomic_DNA"/>
</dbReference>
<comment type="pathway">
    <text evidence="2">Secondary metabolite biosynthesis.</text>
</comment>
<dbReference type="OrthoDB" id="2918256at2759"/>
<dbReference type="InterPro" id="IPR002401">
    <property type="entry name" value="Cyt_P450_E_grp-I"/>
</dbReference>
<dbReference type="PROSITE" id="PS00086">
    <property type="entry name" value="CYTOCHROME_P450"/>
    <property type="match status" value="1"/>
</dbReference>
<dbReference type="PRINTS" id="PR00463">
    <property type="entry name" value="EP450I"/>
</dbReference>
<reference evidence="12 13" key="1">
    <citation type="journal article" date="2020" name="ISME J.">
        <title>Uncovering the hidden diversity of litter-decomposition mechanisms in mushroom-forming fungi.</title>
        <authorList>
            <person name="Floudas D."/>
            <person name="Bentzer J."/>
            <person name="Ahren D."/>
            <person name="Johansson T."/>
            <person name="Persson P."/>
            <person name="Tunlid A."/>
        </authorList>
    </citation>
    <scope>NUCLEOTIDE SEQUENCE [LARGE SCALE GENOMIC DNA]</scope>
    <source>
        <strain evidence="12 13">CBS 175.51</strain>
    </source>
</reference>
<comment type="similarity">
    <text evidence="3 10">Belongs to the cytochrome P450 family.</text>
</comment>
<evidence type="ECO:0000256" key="2">
    <source>
        <dbReference type="ARBA" id="ARBA00005179"/>
    </source>
</evidence>
<keyword evidence="11" id="KW-0472">Membrane</keyword>
<keyword evidence="5 9" id="KW-0479">Metal-binding</keyword>
<keyword evidence="7 9" id="KW-0408">Iron</keyword>
<dbReference type="PANTHER" id="PTHR46300:SF7">
    <property type="entry name" value="P450, PUTATIVE (EUROFUNG)-RELATED"/>
    <property type="match status" value="1"/>
</dbReference>
<dbReference type="Proteomes" id="UP000541558">
    <property type="component" value="Unassembled WGS sequence"/>
</dbReference>
<sequence>MLKSGHVSALLLLLAPSSFLYLFYLSQRQRRRPLPPSLKGWPLIGNALDIPLQNAGPIYATWAKKLGSNILSANALGTNLIIVNSVEIAEDLLEKRAVKYSDRPVSTLVNELMGWDWLFVFLPYSEPWKECRRLFVQHFRPGDDPSRLNANASQTTEFVNRFLVDLRRTPEEFYGLAKHMVGSLAISLAYGIPTRGRDDPLIQFVDSVARMLTRLLTPGGNVVDLFPLLKYLPSWLPGAGFKRYAESVRYMPDKYRSEPYDQAVKSFGNSNVRPSFLSAALAALEREDSQPNSTAESTRSDRAQRLKYIKDTAATVYGTATDTTASSIQTLIFALATHPHVREVVQAELDAVVFEKMPGAGHTLRLPTFEDREKLPYLMATVMESLRWAPIAPIGVPRQTAQDDVYDGYFIPRGSVVIVNAWSMLHDEAEYGPDTKVFNPERFLRIEKNTDNLEDKYELKSTIRHPGKILFGFGRRTCPGAHIAQSTLWLTAASLLTLFDFEHSENLESVTDLIGEKFDAGFMCFPHPFKCNFRVRSPEAAALLADLELALQSEGVEEGSMGSDANL</sequence>
<dbReference type="Pfam" id="PF00067">
    <property type="entry name" value="p450"/>
    <property type="match status" value="1"/>
</dbReference>
<evidence type="ECO:0000313" key="12">
    <source>
        <dbReference type="EMBL" id="KAF5342202.1"/>
    </source>
</evidence>
<evidence type="ECO:0000256" key="8">
    <source>
        <dbReference type="ARBA" id="ARBA00023033"/>
    </source>
</evidence>
<comment type="cofactor">
    <cofactor evidence="1 9">
        <name>heme</name>
        <dbReference type="ChEBI" id="CHEBI:30413"/>
    </cofactor>
</comment>
<protein>
    <recommendedName>
        <fullName evidence="14">Cytochrome P450</fullName>
    </recommendedName>
</protein>
<keyword evidence="6 10" id="KW-0560">Oxidoreductase</keyword>
<dbReference type="GO" id="GO:0004497">
    <property type="term" value="F:monooxygenase activity"/>
    <property type="evidence" value="ECO:0007669"/>
    <property type="project" value="UniProtKB-KW"/>
</dbReference>
<dbReference type="PRINTS" id="PR00385">
    <property type="entry name" value="P450"/>
</dbReference>
<dbReference type="GO" id="GO:0016705">
    <property type="term" value="F:oxidoreductase activity, acting on paired donors, with incorporation or reduction of molecular oxygen"/>
    <property type="evidence" value="ECO:0007669"/>
    <property type="project" value="InterPro"/>
</dbReference>
<evidence type="ECO:0008006" key="14">
    <source>
        <dbReference type="Google" id="ProtNLM"/>
    </source>
</evidence>
<dbReference type="GO" id="GO:0020037">
    <property type="term" value="F:heme binding"/>
    <property type="evidence" value="ECO:0007669"/>
    <property type="project" value="InterPro"/>
</dbReference>
<evidence type="ECO:0000313" key="13">
    <source>
        <dbReference type="Proteomes" id="UP000541558"/>
    </source>
</evidence>
<evidence type="ECO:0000256" key="5">
    <source>
        <dbReference type="ARBA" id="ARBA00022723"/>
    </source>
</evidence>
<evidence type="ECO:0000256" key="9">
    <source>
        <dbReference type="PIRSR" id="PIRSR602401-1"/>
    </source>
</evidence>
<evidence type="ECO:0000256" key="1">
    <source>
        <dbReference type="ARBA" id="ARBA00001971"/>
    </source>
</evidence>
<dbReference type="SUPFAM" id="SSF48264">
    <property type="entry name" value="Cytochrome P450"/>
    <property type="match status" value="1"/>
</dbReference>
<dbReference type="InterPro" id="IPR017972">
    <property type="entry name" value="Cyt_P450_CS"/>
</dbReference>
<dbReference type="CDD" id="cd11065">
    <property type="entry name" value="CYP64-like"/>
    <property type="match status" value="1"/>
</dbReference>
<organism evidence="12 13">
    <name type="scientific">Ephemerocybe angulata</name>
    <dbReference type="NCBI Taxonomy" id="980116"/>
    <lineage>
        <taxon>Eukaryota</taxon>
        <taxon>Fungi</taxon>
        <taxon>Dikarya</taxon>
        <taxon>Basidiomycota</taxon>
        <taxon>Agaricomycotina</taxon>
        <taxon>Agaricomycetes</taxon>
        <taxon>Agaricomycetidae</taxon>
        <taxon>Agaricales</taxon>
        <taxon>Agaricineae</taxon>
        <taxon>Psathyrellaceae</taxon>
        <taxon>Ephemerocybe</taxon>
    </lineage>
</organism>
<proteinExistence type="inferred from homology"/>
<accession>A0A8H5CK89</accession>
<gene>
    <name evidence="12" type="ORF">D9611_001180</name>
</gene>
<evidence type="ECO:0000256" key="10">
    <source>
        <dbReference type="RuleBase" id="RU000461"/>
    </source>
</evidence>
<name>A0A8H5CK89_9AGAR</name>
<dbReference type="AlphaFoldDB" id="A0A8H5CK89"/>
<keyword evidence="11" id="KW-0812">Transmembrane</keyword>